<dbReference type="PANTHER" id="PTHR11576:SF15">
    <property type="entry name" value="ZONA PELLUCIDA SPERM-BINDING PROTEIN 3-LIKE"/>
    <property type="match status" value="1"/>
</dbReference>
<keyword evidence="5" id="KW-1185">Reference proteome</keyword>
<feature type="transmembrane region" description="Helical" evidence="2">
    <location>
        <begin position="12"/>
        <end position="37"/>
    </location>
</feature>
<dbReference type="GO" id="GO:0032190">
    <property type="term" value="F:acrosin binding"/>
    <property type="evidence" value="ECO:0007669"/>
    <property type="project" value="TreeGrafter"/>
</dbReference>
<dbReference type="EMBL" id="JAINUG010000271">
    <property type="protein sequence ID" value="KAJ8384454.1"/>
    <property type="molecule type" value="Genomic_DNA"/>
</dbReference>
<dbReference type="Gene3D" id="2.60.40.4100">
    <property type="entry name" value="Zona pellucida, ZP-C domain"/>
    <property type="match status" value="1"/>
</dbReference>
<dbReference type="GO" id="GO:0035803">
    <property type="term" value="P:egg coat formation"/>
    <property type="evidence" value="ECO:0007669"/>
    <property type="project" value="TreeGrafter"/>
</dbReference>
<name>A0AAD7RHS5_9TELE</name>
<keyword evidence="2" id="KW-0812">Transmembrane</keyword>
<dbReference type="InterPro" id="IPR042235">
    <property type="entry name" value="ZP-C_dom"/>
</dbReference>
<evidence type="ECO:0000313" key="4">
    <source>
        <dbReference type="EMBL" id="KAJ8384454.1"/>
    </source>
</evidence>
<dbReference type="Proteomes" id="UP001221898">
    <property type="component" value="Unassembled WGS sequence"/>
</dbReference>
<dbReference type="Gene3D" id="2.60.40.3210">
    <property type="entry name" value="Zona pellucida, ZP-N domain"/>
    <property type="match status" value="1"/>
</dbReference>
<accession>A0AAD7RHS5</accession>
<proteinExistence type="predicted"/>
<dbReference type="Pfam" id="PF00100">
    <property type="entry name" value="Zona_pellucida"/>
    <property type="match status" value="1"/>
</dbReference>
<gene>
    <name evidence="4" type="ORF">AAFF_G00204750</name>
</gene>
<dbReference type="InterPro" id="IPR001507">
    <property type="entry name" value="ZP_dom"/>
</dbReference>
<organism evidence="4 5">
    <name type="scientific">Aldrovandia affinis</name>
    <dbReference type="NCBI Taxonomy" id="143900"/>
    <lineage>
        <taxon>Eukaryota</taxon>
        <taxon>Metazoa</taxon>
        <taxon>Chordata</taxon>
        <taxon>Craniata</taxon>
        <taxon>Vertebrata</taxon>
        <taxon>Euteleostomi</taxon>
        <taxon>Actinopterygii</taxon>
        <taxon>Neopterygii</taxon>
        <taxon>Teleostei</taxon>
        <taxon>Notacanthiformes</taxon>
        <taxon>Halosauridae</taxon>
        <taxon>Aldrovandia</taxon>
    </lineage>
</organism>
<keyword evidence="2" id="KW-1133">Transmembrane helix</keyword>
<keyword evidence="2" id="KW-0472">Membrane</keyword>
<dbReference type="SMART" id="SM00241">
    <property type="entry name" value="ZP"/>
    <property type="match status" value="1"/>
</dbReference>
<feature type="domain" description="ZP" evidence="3">
    <location>
        <begin position="154"/>
        <end position="407"/>
    </location>
</feature>
<sequence>MKNKHTLEAVLISLKVFTFWAMGSFLLPLFIFVGGFYRFVCEQDNTKRHAWNVEGATEPLVTDYGAPVRTQELLERGDEIKNTKHLLPWPIWPYLYLPMFQDANVPLVDKQKMRPTHGSGNEPMPENLKKVLLPNPPSHTTASPPSGRKDVAVFCIGNKIHVSVHRAALRSRALPSQLSLGTCNVSGYTEHFFFFSYNITQCGSMKWRFNNRMVYSNRVTYRPTPEPPKLPIRRSASFVMPIFCHYNRFHYSYKIGYLPEIKIHQFFKNIKQRGPFTLTACNAQWESLAPTQGYVIGEPMFFEARLLSFSEDERLFLTTCYVTPSWNASSAIRFTVIENFGCMVDSKFIGSQSRFIRHERNILRFTMDAFLFEGMGEERLYMHCGMFVGHSAANAITKSCTYNATTGSWEELYHAAQVCSCCDFTCSAPASTLPATKKMVTSGSWVLEPDGGLVVGKATVELDKGTENTYPRARTVIEAVTDRATEAVTVAMTDMVTEEKLVEGMAVVEAERDSVRRISFEEVFGMD</sequence>
<dbReference type="GO" id="GO:0031012">
    <property type="term" value="C:extracellular matrix"/>
    <property type="evidence" value="ECO:0007669"/>
    <property type="project" value="TreeGrafter"/>
</dbReference>
<dbReference type="PROSITE" id="PS51034">
    <property type="entry name" value="ZP_2"/>
    <property type="match status" value="1"/>
</dbReference>
<evidence type="ECO:0000256" key="2">
    <source>
        <dbReference type="SAM" id="Phobius"/>
    </source>
</evidence>
<dbReference type="FunFam" id="2.60.40.4100:FF:000002">
    <property type="entry name" value="Zona pellucida sperm-binding protein 3"/>
    <property type="match status" value="1"/>
</dbReference>
<dbReference type="InterPro" id="IPR055355">
    <property type="entry name" value="ZP-C"/>
</dbReference>
<evidence type="ECO:0000259" key="3">
    <source>
        <dbReference type="PROSITE" id="PS51034"/>
    </source>
</evidence>
<dbReference type="PANTHER" id="PTHR11576">
    <property type="entry name" value="ZONA PELLUCIDA SPERM-BINDING PROTEIN 3"/>
    <property type="match status" value="1"/>
</dbReference>
<keyword evidence="1" id="KW-1015">Disulfide bond</keyword>
<reference evidence="4" key="1">
    <citation type="journal article" date="2023" name="Science">
        <title>Genome structures resolve the early diversification of teleost fishes.</title>
        <authorList>
            <person name="Parey E."/>
            <person name="Louis A."/>
            <person name="Montfort J."/>
            <person name="Bouchez O."/>
            <person name="Roques C."/>
            <person name="Iampietro C."/>
            <person name="Lluch J."/>
            <person name="Castinel A."/>
            <person name="Donnadieu C."/>
            <person name="Desvignes T."/>
            <person name="Floi Bucao C."/>
            <person name="Jouanno E."/>
            <person name="Wen M."/>
            <person name="Mejri S."/>
            <person name="Dirks R."/>
            <person name="Jansen H."/>
            <person name="Henkel C."/>
            <person name="Chen W.J."/>
            <person name="Zahm M."/>
            <person name="Cabau C."/>
            <person name="Klopp C."/>
            <person name="Thompson A.W."/>
            <person name="Robinson-Rechavi M."/>
            <person name="Braasch I."/>
            <person name="Lecointre G."/>
            <person name="Bobe J."/>
            <person name="Postlethwait J.H."/>
            <person name="Berthelot C."/>
            <person name="Roest Crollius H."/>
            <person name="Guiguen Y."/>
        </authorList>
    </citation>
    <scope>NUCLEOTIDE SEQUENCE</scope>
    <source>
        <strain evidence="4">NC1722</strain>
    </source>
</reference>
<dbReference type="Pfam" id="PF23344">
    <property type="entry name" value="ZP-N"/>
    <property type="match status" value="1"/>
</dbReference>
<dbReference type="InterPro" id="IPR055356">
    <property type="entry name" value="ZP-N"/>
</dbReference>
<comment type="caution">
    <text evidence="4">The sequence shown here is derived from an EMBL/GenBank/DDBJ whole genome shotgun (WGS) entry which is preliminary data.</text>
</comment>
<dbReference type="AlphaFoldDB" id="A0AAD7RHS5"/>
<evidence type="ECO:0000256" key="1">
    <source>
        <dbReference type="ARBA" id="ARBA00023157"/>
    </source>
</evidence>
<dbReference type="GO" id="GO:0007339">
    <property type="term" value="P:binding of sperm to zona pellucida"/>
    <property type="evidence" value="ECO:0007669"/>
    <property type="project" value="TreeGrafter"/>
</dbReference>
<evidence type="ECO:0000313" key="5">
    <source>
        <dbReference type="Proteomes" id="UP001221898"/>
    </source>
</evidence>
<protein>
    <recommendedName>
        <fullName evidence="3">ZP domain-containing protein</fullName>
    </recommendedName>
</protein>
<dbReference type="GO" id="GO:2000344">
    <property type="term" value="P:positive regulation of acrosome reaction"/>
    <property type="evidence" value="ECO:0007669"/>
    <property type="project" value="TreeGrafter"/>
</dbReference>